<dbReference type="InterPro" id="IPR001173">
    <property type="entry name" value="Glyco_trans_2-like"/>
</dbReference>
<dbReference type="GO" id="GO:0016757">
    <property type="term" value="F:glycosyltransferase activity"/>
    <property type="evidence" value="ECO:0007669"/>
    <property type="project" value="UniProtKB-KW"/>
</dbReference>
<sequence length="293" mass="32965">MFVSIIIPTIRETLLAKVLPAVLSQDYPEDRYEVLVIEDGTKSKVKELVDSLSVSSGVSPRYFWQKHGGPAKARNFGVSQAAGEVVAFIDDDCLPPRNWLSLLIAGFAEYPEAVAVGGYMEAPEALLVNNVFAQFEAYQTHQVYKAGSFPVLAGFDCPAGGSNNLAYRKNVFLEFGGFDESFPLPAGEDADLKKRVADAGYKFLYLPIKVTHLQQYNLKRFVRQSVMRGKGAVMFERKHGGWQGIWGLVLNFVYIWLSLFRNFLKITNKKIVILYLLQDMLMWWGRLLLVIGH</sequence>
<evidence type="ECO:0000256" key="1">
    <source>
        <dbReference type="ARBA" id="ARBA00006739"/>
    </source>
</evidence>
<evidence type="ECO:0000256" key="4">
    <source>
        <dbReference type="SAM" id="Phobius"/>
    </source>
</evidence>
<dbReference type="Gene3D" id="3.90.550.10">
    <property type="entry name" value="Spore Coat Polysaccharide Biosynthesis Protein SpsA, Chain A"/>
    <property type="match status" value="1"/>
</dbReference>
<keyword evidence="4" id="KW-1133">Transmembrane helix</keyword>
<dbReference type="EMBL" id="PEYW01000037">
    <property type="protein sequence ID" value="PIS20665.1"/>
    <property type="molecule type" value="Genomic_DNA"/>
</dbReference>
<proteinExistence type="inferred from homology"/>
<dbReference type="PANTHER" id="PTHR43179:SF12">
    <property type="entry name" value="GALACTOFURANOSYLTRANSFERASE GLFT2"/>
    <property type="match status" value="1"/>
</dbReference>
<feature type="domain" description="Glycosyltransferase 2-like" evidence="5">
    <location>
        <begin position="4"/>
        <end position="122"/>
    </location>
</feature>
<dbReference type="SUPFAM" id="SSF53448">
    <property type="entry name" value="Nucleotide-diphospho-sugar transferases"/>
    <property type="match status" value="1"/>
</dbReference>
<evidence type="ECO:0000313" key="7">
    <source>
        <dbReference type="Proteomes" id="UP000231414"/>
    </source>
</evidence>
<dbReference type="AlphaFoldDB" id="A0A2H0X751"/>
<reference evidence="7" key="1">
    <citation type="submission" date="2017-09" db="EMBL/GenBank/DDBJ databases">
        <title>Depth-based differentiation of microbial function through sediment-hosted aquifers and enrichment of novel symbionts in the deep terrestrial subsurface.</title>
        <authorList>
            <person name="Probst A.J."/>
            <person name="Ladd B."/>
            <person name="Jarett J.K."/>
            <person name="Geller-Mcgrath D.E."/>
            <person name="Sieber C.M.K."/>
            <person name="Emerson J.B."/>
            <person name="Anantharaman K."/>
            <person name="Thomas B.C."/>
            <person name="Malmstrom R."/>
            <person name="Stieglmeier M."/>
            <person name="Klingl A."/>
            <person name="Woyke T."/>
            <person name="Ryan C.M."/>
            <person name="Banfield J.F."/>
        </authorList>
    </citation>
    <scope>NUCLEOTIDE SEQUENCE [LARGE SCALE GENOMIC DNA]</scope>
</reference>
<evidence type="ECO:0000259" key="5">
    <source>
        <dbReference type="Pfam" id="PF00535"/>
    </source>
</evidence>
<evidence type="ECO:0000256" key="3">
    <source>
        <dbReference type="ARBA" id="ARBA00022679"/>
    </source>
</evidence>
<keyword evidence="4" id="KW-0812">Transmembrane</keyword>
<dbReference type="PANTHER" id="PTHR43179">
    <property type="entry name" value="RHAMNOSYLTRANSFERASE WBBL"/>
    <property type="match status" value="1"/>
</dbReference>
<evidence type="ECO:0000313" key="6">
    <source>
        <dbReference type="EMBL" id="PIS20665.1"/>
    </source>
</evidence>
<comment type="similarity">
    <text evidence="1">Belongs to the glycosyltransferase 2 family.</text>
</comment>
<accession>A0A2H0X751</accession>
<organism evidence="6 7">
    <name type="scientific">candidate division WWE3 bacterium CG08_land_8_20_14_0_20_43_13</name>
    <dbReference type="NCBI Taxonomy" id="1975087"/>
    <lineage>
        <taxon>Bacteria</taxon>
        <taxon>Katanobacteria</taxon>
    </lineage>
</organism>
<dbReference type="InterPro" id="IPR029044">
    <property type="entry name" value="Nucleotide-diphossugar_trans"/>
</dbReference>
<feature type="transmembrane region" description="Helical" evidence="4">
    <location>
        <begin position="240"/>
        <end position="260"/>
    </location>
</feature>
<keyword evidence="2" id="KW-0328">Glycosyltransferase</keyword>
<comment type="caution">
    <text evidence="6">The sequence shown here is derived from an EMBL/GenBank/DDBJ whole genome shotgun (WGS) entry which is preliminary data.</text>
</comment>
<protein>
    <submittedName>
        <fullName evidence="6">Glycosyl transferase</fullName>
    </submittedName>
</protein>
<dbReference type="Proteomes" id="UP000231414">
    <property type="component" value="Unassembled WGS sequence"/>
</dbReference>
<evidence type="ECO:0000256" key="2">
    <source>
        <dbReference type="ARBA" id="ARBA00022676"/>
    </source>
</evidence>
<keyword evidence="3 6" id="KW-0808">Transferase</keyword>
<feature type="transmembrane region" description="Helical" evidence="4">
    <location>
        <begin position="272"/>
        <end position="291"/>
    </location>
</feature>
<dbReference type="Pfam" id="PF00535">
    <property type="entry name" value="Glycos_transf_2"/>
    <property type="match status" value="1"/>
</dbReference>
<keyword evidence="4" id="KW-0472">Membrane</keyword>
<name>A0A2H0X751_UNCKA</name>
<gene>
    <name evidence="6" type="ORF">COT52_02585</name>
</gene>